<keyword evidence="2" id="KW-1185">Reference proteome</keyword>
<organism evidence="1 2">
    <name type="scientific">Tianweitania sediminis</name>
    <dbReference type="NCBI Taxonomy" id="1502156"/>
    <lineage>
        <taxon>Bacteria</taxon>
        <taxon>Pseudomonadati</taxon>
        <taxon>Pseudomonadota</taxon>
        <taxon>Alphaproteobacteria</taxon>
        <taxon>Hyphomicrobiales</taxon>
        <taxon>Phyllobacteriaceae</taxon>
        <taxon>Tianweitania</taxon>
    </lineage>
</organism>
<evidence type="ECO:0000313" key="2">
    <source>
        <dbReference type="Proteomes" id="UP000666240"/>
    </source>
</evidence>
<dbReference type="RefSeq" id="WP_209335917.1">
    <property type="nucleotide sequence ID" value="NZ_JAGIYY010000004.1"/>
</dbReference>
<comment type="caution">
    <text evidence="1">The sequence shown here is derived from an EMBL/GenBank/DDBJ whole genome shotgun (WGS) entry which is preliminary data.</text>
</comment>
<protein>
    <submittedName>
        <fullName evidence="1">Uncharacterized protein</fullName>
    </submittedName>
</protein>
<gene>
    <name evidence="1" type="ORF">J5Y06_14670</name>
</gene>
<reference evidence="1" key="1">
    <citation type="submission" date="2021-03" db="EMBL/GenBank/DDBJ databases">
        <title>Genome sequencing and assembly of Tianweitania sediminis.</title>
        <authorList>
            <person name="Chhetri G."/>
        </authorList>
    </citation>
    <scope>NUCLEOTIDE SEQUENCE</scope>
    <source>
        <strain evidence="1">Z8</strain>
    </source>
</reference>
<dbReference type="EMBL" id="JAGIYY010000004">
    <property type="protein sequence ID" value="MBP0439899.1"/>
    <property type="molecule type" value="Genomic_DNA"/>
</dbReference>
<name>A0A8J7RPZ7_9HYPH</name>
<proteinExistence type="predicted"/>
<dbReference type="Proteomes" id="UP000666240">
    <property type="component" value="Unassembled WGS sequence"/>
</dbReference>
<sequence length="54" mass="6201">MKSFSEFDPRVLTEAQLRALLTALANLPDKDLLFLERRIQSARGRRDAQREEGA</sequence>
<accession>A0A8J7RPZ7</accession>
<dbReference type="AlphaFoldDB" id="A0A8J7RPZ7"/>
<evidence type="ECO:0000313" key="1">
    <source>
        <dbReference type="EMBL" id="MBP0439899.1"/>
    </source>
</evidence>